<organism evidence="2 3">
    <name type="scientific">Bradyrhizobium arachidis</name>
    <dbReference type="NCBI Taxonomy" id="858423"/>
    <lineage>
        <taxon>Bacteria</taxon>
        <taxon>Pseudomonadati</taxon>
        <taxon>Pseudomonadota</taxon>
        <taxon>Alphaproteobacteria</taxon>
        <taxon>Hyphomicrobiales</taxon>
        <taxon>Nitrobacteraceae</taxon>
        <taxon>Bradyrhizobium</taxon>
    </lineage>
</organism>
<dbReference type="EMBL" id="CP030050">
    <property type="protein sequence ID" value="QOZ72129.1"/>
    <property type="molecule type" value="Genomic_DNA"/>
</dbReference>
<keyword evidence="1" id="KW-0812">Transmembrane</keyword>
<reference evidence="2 3" key="1">
    <citation type="submission" date="2018-06" db="EMBL/GenBank/DDBJ databases">
        <title>Comparative genomics of Bradyrhizobium nodulating Arachidis hypogaea.</title>
        <authorList>
            <person name="Li Y."/>
        </authorList>
    </citation>
    <scope>NUCLEOTIDE SEQUENCE [LARGE SCALE GENOMIC DNA]</scope>
    <source>
        <strain evidence="2 3">CCBAU 051107</strain>
    </source>
</reference>
<evidence type="ECO:0000313" key="2">
    <source>
        <dbReference type="EMBL" id="QOZ72129.1"/>
    </source>
</evidence>
<gene>
    <name evidence="2" type="ORF">WN72_41965</name>
</gene>
<dbReference type="KEGG" id="barh:WN72_41965"/>
<evidence type="ECO:0000256" key="1">
    <source>
        <dbReference type="SAM" id="Phobius"/>
    </source>
</evidence>
<sequence>MSEEIAGAFVNSHNEAASHYDAAEQNFTTGDILWAVGIWSVILTLSPVIVFYMLMVA</sequence>
<dbReference type="AlphaFoldDB" id="A0AAE7TL83"/>
<name>A0AAE7TL83_9BRAD</name>
<keyword evidence="1" id="KW-1133">Transmembrane helix</keyword>
<keyword evidence="1" id="KW-0472">Membrane</keyword>
<feature type="transmembrane region" description="Helical" evidence="1">
    <location>
        <begin position="32"/>
        <end position="54"/>
    </location>
</feature>
<dbReference type="Proteomes" id="UP000594015">
    <property type="component" value="Chromosome"/>
</dbReference>
<proteinExistence type="predicted"/>
<protein>
    <submittedName>
        <fullName evidence="2">Uncharacterized protein</fullName>
    </submittedName>
</protein>
<accession>A0AAE7TL83</accession>
<evidence type="ECO:0000313" key="3">
    <source>
        <dbReference type="Proteomes" id="UP000594015"/>
    </source>
</evidence>